<evidence type="ECO:0000313" key="5">
    <source>
        <dbReference type="Proteomes" id="UP001597199"/>
    </source>
</evidence>
<reference evidence="5" key="1">
    <citation type="journal article" date="2019" name="Int. J. Syst. Evol. Microbiol.">
        <title>The Global Catalogue of Microorganisms (GCM) 10K type strain sequencing project: providing services to taxonomists for standard genome sequencing and annotation.</title>
        <authorList>
            <consortium name="The Broad Institute Genomics Platform"/>
            <consortium name="The Broad Institute Genome Sequencing Center for Infectious Disease"/>
            <person name="Wu L."/>
            <person name="Ma J."/>
        </authorList>
    </citation>
    <scope>NUCLEOTIDE SEQUENCE [LARGE SCALE GENOMIC DNA]</scope>
    <source>
        <strain evidence="5">CCM 9110</strain>
    </source>
</reference>
<evidence type="ECO:0000256" key="1">
    <source>
        <dbReference type="SAM" id="MobiDB-lite"/>
    </source>
</evidence>
<evidence type="ECO:0008006" key="6">
    <source>
        <dbReference type="Google" id="ProtNLM"/>
    </source>
</evidence>
<gene>
    <name evidence="4" type="ORF">ACFQ41_06145</name>
</gene>
<sequence>MRSKLWGVILLILFATAGLQAAPVAASTRESTASISFIDSSPVPHGTQTPGHKPAIKTGYRSASAPSERARMPATGEVPDQFLLVLGLEVLVIVGLLWHKGGEADA</sequence>
<feature type="region of interest" description="Disordered" evidence="1">
    <location>
        <begin position="37"/>
        <end position="71"/>
    </location>
</feature>
<organism evidence="4 5">
    <name type="scientific">Lacticaseibacillus suilingensis</name>
    <dbReference type="NCBI Taxonomy" id="2799577"/>
    <lineage>
        <taxon>Bacteria</taxon>
        <taxon>Bacillati</taxon>
        <taxon>Bacillota</taxon>
        <taxon>Bacilli</taxon>
        <taxon>Lactobacillales</taxon>
        <taxon>Lactobacillaceae</taxon>
        <taxon>Lacticaseibacillus</taxon>
    </lineage>
</organism>
<name>A0ABW4BEH2_9LACO</name>
<keyword evidence="5" id="KW-1185">Reference proteome</keyword>
<dbReference type="RefSeq" id="WP_204118502.1">
    <property type="nucleotide sequence ID" value="NZ_BOLV01000005.1"/>
</dbReference>
<evidence type="ECO:0000313" key="4">
    <source>
        <dbReference type="EMBL" id="MFD1398885.1"/>
    </source>
</evidence>
<protein>
    <recommendedName>
        <fullName evidence="6">LPXTG cell wall anchor domain-containing protein</fullName>
    </recommendedName>
</protein>
<feature type="chain" id="PRO_5047147986" description="LPXTG cell wall anchor domain-containing protein" evidence="3">
    <location>
        <begin position="22"/>
        <end position="106"/>
    </location>
</feature>
<dbReference type="Proteomes" id="UP001597199">
    <property type="component" value="Unassembled WGS sequence"/>
</dbReference>
<keyword evidence="2" id="KW-1133">Transmembrane helix</keyword>
<feature type="transmembrane region" description="Helical" evidence="2">
    <location>
        <begin position="81"/>
        <end position="98"/>
    </location>
</feature>
<keyword evidence="2" id="KW-0812">Transmembrane</keyword>
<keyword evidence="2" id="KW-0472">Membrane</keyword>
<accession>A0ABW4BEH2</accession>
<proteinExistence type="predicted"/>
<feature type="signal peptide" evidence="3">
    <location>
        <begin position="1"/>
        <end position="21"/>
    </location>
</feature>
<evidence type="ECO:0000256" key="2">
    <source>
        <dbReference type="SAM" id="Phobius"/>
    </source>
</evidence>
<comment type="caution">
    <text evidence="4">The sequence shown here is derived from an EMBL/GenBank/DDBJ whole genome shotgun (WGS) entry which is preliminary data.</text>
</comment>
<keyword evidence="3" id="KW-0732">Signal</keyword>
<evidence type="ECO:0000256" key="3">
    <source>
        <dbReference type="SAM" id="SignalP"/>
    </source>
</evidence>
<dbReference type="EMBL" id="JBHTOA010000025">
    <property type="protein sequence ID" value="MFD1398885.1"/>
    <property type="molecule type" value="Genomic_DNA"/>
</dbReference>